<dbReference type="AlphaFoldDB" id="A0A8J5X7S0"/>
<dbReference type="InterPro" id="IPR023379">
    <property type="entry name" value="BART_dom"/>
</dbReference>
<keyword evidence="12" id="KW-0966">Cell projection</keyword>
<evidence type="ECO:0000256" key="9">
    <source>
        <dbReference type="ARBA" id="ARBA00023128"/>
    </source>
</evidence>
<dbReference type="GO" id="GO:0051457">
    <property type="term" value="P:maintenance of protein location in nucleus"/>
    <property type="evidence" value="ECO:0007669"/>
    <property type="project" value="TreeGrafter"/>
</dbReference>
<dbReference type="GO" id="GO:0005758">
    <property type="term" value="C:mitochondrial intermembrane space"/>
    <property type="evidence" value="ECO:0007669"/>
    <property type="project" value="UniProtKB-SubCell"/>
</dbReference>
<evidence type="ECO:0000256" key="6">
    <source>
        <dbReference type="ARBA" id="ARBA00014849"/>
    </source>
</evidence>
<accession>A0A8J5X7S0</accession>
<dbReference type="GO" id="GO:0005634">
    <property type="term" value="C:nucleus"/>
    <property type="evidence" value="ECO:0007669"/>
    <property type="project" value="UniProtKB-SubCell"/>
</dbReference>
<protein>
    <recommendedName>
        <fullName evidence="6">ADP-ribosylation factor-like protein 2-binding protein</fullName>
    </recommendedName>
</protein>
<evidence type="ECO:0000256" key="5">
    <source>
        <dbReference type="ARBA" id="ARBA00009880"/>
    </source>
</evidence>
<evidence type="ECO:0000256" key="1">
    <source>
        <dbReference type="ARBA" id="ARBA00004120"/>
    </source>
</evidence>
<evidence type="ECO:0000313" key="15">
    <source>
        <dbReference type="EMBL" id="KAG8461253.1"/>
    </source>
</evidence>
<evidence type="ECO:0000259" key="14">
    <source>
        <dbReference type="Pfam" id="PF11527"/>
    </source>
</evidence>
<evidence type="ECO:0000256" key="10">
    <source>
        <dbReference type="ARBA" id="ARBA00023212"/>
    </source>
</evidence>
<keyword evidence="8" id="KW-0969">Cilium</keyword>
<keyword evidence="9" id="KW-0496">Mitochondrion</keyword>
<feature type="domain" description="BART" evidence="14">
    <location>
        <begin position="59"/>
        <end position="165"/>
    </location>
</feature>
<comment type="caution">
    <text evidence="15">The sequence shown here is derived from an EMBL/GenBank/DDBJ whole genome shotgun (WGS) entry which is preliminary data.</text>
</comment>
<organism evidence="15 16">
    <name type="scientific">Diacronema lutheri</name>
    <name type="common">Unicellular marine alga</name>
    <name type="synonym">Monochrysis lutheri</name>
    <dbReference type="NCBI Taxonomy" id="2081491"/>
    <lineage>
        <taxon>Eukaryota</taxon>
        <taxon>Haptista</taxon>
        <taxon>Haptophyta</taxon>
        <taxon>Pavlovophyceae</taxon>
        <taxon>Pavlovales</taxon>
        <taxon>Pavlovaceae</taxon>
        <taxon>Diacronema</taxon>
    </lineage>
</organism>
<feature type="compositionally biased region" description="Low complexity" evidence="13">
    <location>
        <begin position="1"/>
        <end position="11"/>
    </location>
</feature>
<dbReference type="Proteomes" id="UP000751190">
    <property type="component" value="Unassembled WGS sequence"/>
</dbReference>
<dbReference type="EMBL" id="JAGTXO010000027">
    <property type="protein sequence ID" value="KAG8461253.1"/>
    <property type="molecule type" value="Genomic_DNA"/>
</dbReference>
<dbReference type="InterPro" id="IPR038849">
    <property type="entry name" value="ARL2BP"/>
</dbReference>
<reference evidence="15" key="1">
    <citation type="submission" date="2021-05" db="EMBL/GenBank/DDBJ databases">
        <title>The genome of the haptophyte Pavlova lutheri (Diacronema luteri, Pavlovales) - a model for lipid biosynthesis in eukaryotic algae.</title>
        <authorList>
            <person name="Hulatt C.J."/>
            <person name="Posewitz M.C."/>
        </authorList>
    </citation>
    <scope>NUCLEOTIDE SEQUENCE</scope>
    <source>
        <strain evidence="15">NIVA-4/92</strain>
    </source>
</reference>
<feature type="region of interest" description="Disordered" evidence="13">
    <location>
        <begin position="1"/>
        <end position="24"/>
    </location>
</feature>
<dbReference type="Pfam" id="PF11527">
    <property type="entry name" value="ARL2_Bind_BART"/>
    <property type="match status" value="1"/>
</dbReference>
<keyword evidence="11" id="KW-0539">Nucleus</keyword>
<dbReference type="Gene3D" id="1.20.1520.10">
    <property type="entry name" value="ADP-ribosylation factor-like 2-binding protein, domain"/>
    <property type="match status" value="1"/>
</dbReference>
<keyword evidence="7" id="KW-0963">Cytoplasm</keyword>
<evidence type="ECO:0000256" key="11">
    <source>
        <dbReference type="ARBA" id="ARBA00023242"/>
    </source>
</evidence>
<evidence type="ECO:0000256" key="13">
    <source>
        <dbReference type="SAM" id="MobiDB-lite"/>
    </source>
</evidence>
<evidence type="ECO:0000256" key="4">
    <source>
        <dbReference type="ARBA" id="ARBA00004569"/>
    </source>
</evidence>
<gene>
    <name evidence="15" type="ORF">KFE25_002442</name>
</gene>
<evidence type="ECO:0000256" key="7">
    <source>
        <dbReference type="ARBA" id="ARBA00022490"/>
    </source>
</evidence>
<evidence type="ECO:0000256" key="8">
    <source>
        <dbReference type="ARBA" id="ARBA00023069"/>
    </source>
</evidence>
<evidence type="ECO:0000256" key="2">
    <source>
        <dbReference type="ARBA" id="ARBA00004123"/>
    </source>
</evidence>
<name>A0A8J5X7S0_DIALT</name>
<proteinExistence type="inferred from homology"/>
<keyword evidence="10" id="KW-0206">Cytoskeleton</keyword>
<dbReference type="OrthoDB" id="302784at2759"/>
<dbReference type="PANTHER" id="PTHR15487:SF4">
    <property type="entry name" value="ADP-RIBOSYLATION FACTOR-LIKE PROTEIN 2-BINDING PROTEIN"/>
    <property type="match status" value="1"/>
</dbReference>
<evidence type="ECO:0000256" key="3">
    <source>
        <dbReference type="ARBA" id="ARBA00004300"/>
    </source>
</evidence>
<keyword evidence="16" id="KW-1185">Reference proteome</keyword>
<evidence type="ECO:0000256" key="12">
    <source>
        <dbReference type="ARBA" id="ARBA00023273"/>
    </source>
</evidence>
<dbReference type="InterPro" id="IPR042541">
    <property type="entry name" value="BART_sf"/>
</dbReference>
<evidence type="ECO:0000313" key="16">
    <source>
        <dbReference type="Proteomes" id="UP000751190"/>
    </source>
</evidence>
<sequence length="205" mass="22450">MAAAPNAARGNNGEEDDFEDVVHDSGEPLEGVLDAEELDFDGHEDVMLASAPADELGIVLGALEDVIMDDSFNERIDAFMRAHCSTFESVDENKHEHMTLFTEYTALLERYIQAKMEAAIPGFDMTALCALIKAQGADLNIDLEALGAYGDFQAFKEMMVSYRQEVRPDAGLSLTGAALHLWHDDDDDGLPMPELELSISSPVRP</sequence>
<comment type="similarity">
    <text evidence="5">Belongs to the ARL2BP family.</text>
</comment>
<comment type="subcellular location">
    <subcellularLocation>
        <location evidence="1">Cytoplasm</location>
        <location evidence="1">Cytoskeleton</location>
        <location evidence="1">Cilium basal body</location>
    </subcellularLocation>
    <subcellularLocation>
        <location evidence="3">Cytoplasm</location>
        <location evidence="3">Cytoskeleton</location>
        <location evidence="3">Microtubule organizing center</location>
        <location evidence="3">Centrosome</location>
    </subcellularLocation>
    <subcellularLocation>
        <location evidence="4">Mitochondrion intermembrane space</location>
    </subcellularLocation>
    <subcellularLocation>
        <location evidence="2">Nucleus</location>
    </subcellularLocation>
</comment>
<dbReference type="GO" id="GO:0005813">
    <property type="term" value="C:centrosome"/>
    <property type="evidence" value="ECO:0007669"/>
    <property type="project" value="UniProtKB-SubCell"/>
</dbReference>
<dbReference type="PANTHER" id="PTHR15487">
    <property type="entry name" value="ADP-RIBOSYLATION FACTOR-LIKE PROTEIN 2-BINDING PROTEIN"/>
    <property type="match status" value="1"/>
</dbReference>